<protein>
    <submittedName>
        <fullName evidence="2">Uncharacterized protein LOC110768122</fullName>
    </submittedName>
</protein>
<dbReference type="KEGG" id="pavi:110768122"/>
<keyword evidence="1" id="KW-1185">Reference proteome</keyword>
<reference evidence="2" key="1">
    <citation type="submission" date="2025-08" db="UniProtKB">
        <authorList>
            <consortium name="RefSeq"/>
        </authorList>
    </citation>
    <scope>IDENTIFICATION</scope>
</reference>
<dbReference type="SUPFAM" id="SSF56672">
    <property type="entry name" value="DNA/RNA polymerases"/>
    <property type="match status" value="1"/>
</dbReference>
<dbReference type="AlphaFoldDB" id="A0A6P5TJZ7"/>
<dbReference type="RefSeq" id="XP_021827497.1">
    <property type="nucleotide sequence ID" value="XM_021971805.1"/>
</dbReference>
<dbReference type="GeneID" id="110768122"/>
<name>A0A6P5TJZ7_PRUAV</name>
<evidence type="ECO:0000313" key="1">
    <source>
        <dbReference type="Proteomes" id="UP000515124"/>
    </source>
</evidence>
<dbReference type="InterPro" id="IPR043502">
    <property type="entry name" value="DNA/RNA_pol_sf"/>
</dbReference>
<sequence length="243" mass="27461">MEQNVKLKPTDGDLLNDPMRYRRLVGRLIYLTVTRPDIVYSVQILSQFMHQPRKPHMEAALRVLRFIKGTPGQGLFFPAVNNLELRAYCDSDHAGCPTTRRSTTGYCVFLGNSLISWKSKKQSTVARSSAEVEYRAMAITFLEITWLCYILRNLRVTQKGPALLHCDNQAALHIAANPVFHEKTKHIEIDCHIVREKLQAGVISPSYISSQDELADIFMKALGGDAFNILSRKLGLHNIHSPT</sequence>
<evidence type="ECO:0000313" key="2">
    <source>
        <dbReference type="RefSeq" id="XP_021827497.1"/>
    </source>
</evidence>
<dbReference type="PANTHER" id="PTHR11439">
    <property type="entry name" value="GAG-POL-RELATED RETROTRANSPOSON"/>
    <property type="match status" value="1"/>
</dbReference>
<dbReference type="CDD" id="cd09272">
    <property type="entry name" value="RNase_HI_RT_Ty1"/>
    <property type="match status" value="1"/>
</dbReference>
<organism evidence="1 2">
    <name type="scientific">Prunus avium</name>
    <name type="common">Cherry</name>
    <name type="synonym">Cerasus avium</name>
    <dbReference type="NCBI Taxonomy" id="42229"/>
    <lineage>
        <taxon>Eukaryota</taxon>
        <taxon>Viridiplantae</taxon>
        <taxon>Streptophyta</taxon>
        <taxon>Embryophyta</taxon>
        <taxon>Tracheophyta</taxon>
        <taxon>Spermatophyta</taxon>
        <taxon>Magnoliopsida</taxon>
        <taxon>eudicotyledons</taxon>
        <taxon>Gunneridae</taxon>
        <taxon>Pentapetalae</taxon>
        <taxon>rosids</taxon>
        <taxon>fabids</taxon>
        <taxon>Rosales</taxon>
        <taxon>Rosaceae</taxon>
        <taxon>Amygdaloideae</taxon>
        <taxon>Amygdaleae</taxon>
        <taxon>Prunus</taxon>
    </lineage>
</organism>
<gene>
    <name evidence="2" type="primary">LOC110768122</name>
</gene>
<dbReference type="Proteomes" id="UP000515124">
    <property type="component" value="Unplaced"/>
</dbReference>
<accession>A0A6P5TJZ7</accession>
<proteinExistence type="predicted"/>
<dbReference type="PANTHER" id="PTHR11439:SF487">
    <property type="entry name" value="RNA-DIRECTED DNA POLYMERASE"/>
    <property type="match status" value="1"/>
</dbReference>